<evidence type="ECO:0000313" key="6">
    <source>
        <dbReference type="RefSeq" id="XP_033570450.1"/>
    </source>
</evidence>
<sequence>MRMILVEIADLRLLPQLVVVLLDLPIRTLSLKLFDALLLFFSTLFPPLLLGAITLDSFFEFFAAPDENDDAEEVEEEDSEDGDSDDEGEDDDDDDDDGDDDEDDQTWEELPFEVGEELKDTIIPYAMQWYTGEALLYESEEEDDSNKEIEEGNEEEASDDD</sequence>
<feature type="transmembrane region" description="Helical" evidence="3">
    <location>
        <begin position="36"/>
        <end position="55"/>
    </location>
</feature>
<evidence type="ECO:0000313" key="5">
    <source>
        <dbReference type="Proteomes" id="UP000504636"/>
    </source>
</evidence>
<dbReference type="RefSeq" id="XP_033570450.1">
    <property type="nucleotide sequence ID" value="XM_033721154.1"/>
</dbReference>
<evidence type="ECO:0000313" key="4">
    <source>
        <dbReference type="EMBL" id="KAF2803486.1"/>
    </source>
</evidence>
<reference evidence="6" key="2">
    <citation type="submission" date="2020-04" db="EMBL/GenBank/DDBJ databases">
        <authorList>
            <consortium name="NCBI Genome Project"/>
        </authorList>
    </citation>
    <scope>NUCLEOTIDE SEQUENCE</scope>
    <source>
        <strain evidence="6">CBS 304.34</strain>
    </source>
</reference>
<organism evidence="4">
    <name type="scientific">Mytilinidion resinicola</name>
    <dbReference type="NCBI Taxonomy" id="574789"/>
    <lineage>
        <taxon>Eukaryota</taxon>
        <taxon>Fungi</taxon>
        <taxon>Dikarya</taxon>
        <taxon>Ascomycota</taxon>
        <taxon>Pezizomycotina</taxon>
        <taxon>Dothideomycetes</taxon>
        <taxon>Pleosporomycetidae</taxon>
        <taxon>Mytilinidiales</taxon>
        <taxon>Mytilinidiaceae</taxon>
        <taxon>Mytilinidion</taxon>
    </lineage>
</organism>
<dbReference type="GO" id="GO:0006334">
    <property type="term" value="P:nucleosome assembly"/>
    <property type="evidence" value="ECO:0007669"/>
    <property type="project" value="InterPro"/>
</dbReference>
<keyword evidence="5" id="KW-1185">Reference proteome</keyword>
<dbReference type="InterPro" id="IPR002164">
    <property type="entry name" value="NAP_family"/>
</dbReference>
<keyword evidence="3" id="KW-1133">Transmembrane helix</keyword>
<accession>A0A6A6Y3S4</accession>
<keyword evidence="3" id="KW-0472">Membrane</keyword>
<dbReference type="AlphaFoldDB" id="A0A6A6Y3S4"/>
<keyword evidence="3" id="KW-0812">Transmembrane</keyword>
<proteinExistence type="inferred from homology"/>
<dbReference type="InterPro" id="IPR037231">
    <property type="entry name" value="NAP-like_sf"/>
</dbReference>
<evidence type="ECO:0000256" key="2">
    <source>
        <dbReference type="SAM" id="MobiDB-lite"/>
    </source>
</evidence>
<feature type="compositionally biased region" description="Acidic residues" evidence="2">
    <location>
        <begin position="66"/>
        <end position="115"/>
    </location>
</feature>
<dbReference type="Proteomes" id="UP000504636">
    <property type="component" value="Unplaced"/>
</dbReference>
<dbReference type="GO" id="GO:0005634">
    <property type="term" value="C:nucleus"/>
    <property type="evidence" value="ECO:0007669"/>
    <property type="project" value="InterPro"/>
</dbReference>
<dbReference type="Pfam" id="PF00956">
    <property type="entry name" value="NAP"/>
    <property type="match status" value="1"/>
</dbReference>
<feature type="region of interest" description="Disordered" evidence="2">
    <location>
        <begin position="66"/>
        <end position="118"/>
    </location>
</feature>
<dbReference type="EMBL" id="MU003717">
    <property type="protein sequence ID" value="KAF2803486.1"/>
    <property type="molecule type" value="Genomic_DNA"/>
</dbReference>
<name>A0A6A6Y3S4_9PEZI</name>
<protein>
    <submittedName>
        <fullName evidence="4 6">Uncharacterized protein</fullName>
    </submittedName>
</protein>
<evidence type="ECO:0000256" key="3">
    <source>
        <dbReference type="SAM" id="Phobius"/>
    </source>
</evidence>
<evidence type="ECO:0000256" key="1">
    <source>
        <dbReference type="ARBA" id="ARBA00009947"/>
    </source>
</evidence>
<comment type="similarity">
    <text evidence="1">Belongs to the nucleosome assembly protein (NAP) family.</text>
</comment>
<dbReference type="GeneID" id="54462047"/>
<gene>
    <name evidence="4 6" type="ORF">BDZ99DRAFT_468038</name>
</gene>
<dbReference type="Gene3D" id="3.30.1120.90">
    <property type="entry name" value="Nucleosome assembly protein"/>
    <property type="match status" value="1"/>
</dbReference>
<dbReference type="SUPFAM" id="SSF143113">
    <property type="entry name" value="NAP-like"/>
    <property type="match status" value="1"/>
</dbReference>
<reference evidence="4 6" key="1">
    <citation type="journal article" date="2020" name="Stud. Mycol.">
        <title>101 Dothideomycetes genomes: a test case for predicting lifestyles and emergence of pathogens.</title>
        <authorList>
            <person name="Haridas S."/>
            <person name="Albert R."/>
            <person name="Binder M."/>
            <person name="Bloem J."/>
            <person name="Labutti K."/>
            <person name="Salamov A."/>
            <person name="Andreopoulos B."/>
            <person name="Baker S."/>
            <person name="Barry K."/>
            <person name="Bills G."/>
            <person name="Bluhm B."/>
            <person name="Cannon C."/>
            <person name="Castanera R."/>
            <person name="Culley D."/>
            <person name="Daum C."/>
            <person name="Ezra D."/>
            <person name="Gonzalez J."/>
            <person name="Henrissat B."/>
            <person name="Kuo A."/>
            <person name="Liang C."/>
            <person name="Lipzen A."/>
            <person name="Lutzoni F."/>
            <person name="Magnuson J."/>
            <person name="Mondo S."/>
            <person name="Nolan M."/>
            <person name="Ohm R."/>
            <person name="Pangilinan J."/>
            <person name="Park H.-J."/>
            <person name="Ramirez L."/>
            <person name="Alfaro M."/>
            <person name="Sun H."/>
            <person name="Tritt A."/>
            <person name="Yoshinaga Y."/>
            <person name="Zwiers L.-H."/>
            <person name="Turgeon B."/>
            <person name="Goodwin S."/>
            <person name="Spatafora J."/>
            <person name="Crous P."/>
            <person name="Grigoriev I."/>
        </authorList>
    </citation>
    <scope>NUCLEOTIDE SEQUENCE</scope>
    <source>
        <strain evidence="4 6">CBS 304.34</strain>
    </source>
</reference>
<feature type="region of interest" description="Disordered" evidence="2">
    <location>
        <begin position="134"/>
        <end position="161"/>
    </location>
</feature>
<reference evidence="6" key="3">
    <citation type="submission" date="2025-04" db="UniProtKB">
        <authorList>
            <consortium name="RefSeq"/>
        </authorList>
    </citation>
    <scope>IDENTIFICATION</scope>
    <source>
        <strain evidence="6">CBS 304.34</strain>
    </source>
</reference>
<feature type="compositionally biased region" description="Acidic residues" evidence="2">
    <location>
        <begin position="138"/>
        <end position="161"/>
    </location>
</feature>